<gene>
    <name evidence="2" type="ORF">LSH36_788g02011</name>
</gene>
<comment type="caution">
    <text evidence="2">The sequence shown here is derived from an EMBL/GenBank/DDBJ whole genome shotgun (WGS) entry which is preliminary data.</text>
</comment>
<dbReference type="SUPFAM" id="SSF56994">
    <property type="entry name" value="Insulin-like"/>
    <property type="match status" value="1"/>
</dbReference>
<keyword evidence="1" id="KW-0812">Transmembrane</keyword>
<organism evidence="2 3">
    <name type="scientific">Paralvinella palmiformis</name>
    <dbReference type="NCBI Taxonomy" id="53620"/>
    <lineage>
        <taxon>Eukaryota</taxon>
        <taxon>Metazoa</taxon>
        <taxon>Spiralia</taxon>
        <taxon>Lophotrochozoa</taxon>
        <taxon>Annelida</taxon>
        <taxon>Polychaeta</taxon>
        <taxon>Sedentaria</taxon>
        <taxon>Canalipalpata</taxon>
        <taxon>Terebellida</taxon>
        <taxon>Terebelliformia</taxon>
        <taxon>Alvinellidae</taxon>
        <taxon>Paralvinella</taxon>
    </lineage>
</organism>
<name>A0AAD9J0K3_9ANNE</name>
<evidence type="ECO:0000313" key="2">
    <source>
        <dbReference type="EMBL" id="KAK2144078.1"/>
    </source>
</evidence>
<evidence type="ECO:0000313" key="3">
    <source>
        <dbReference type="Proteomes" id="UP001208570"/>
    </source>
</evidence>
<dbReference type="AlphaFoldDB" id="A0AAD9J0K3"/>
<feature type="transmembrane region" description="Helical" evidence="1">
    <location>
        <begin position="6"/>
        <end position="28"/>
    </location>
</feature>
<dbReference type="Proteomes" id="UP001208570">
    <property type="component" value="Unassembled WGS sequence"/>
</dbReference>
<proteinExistence type="predicted"/>
<sequence length="135" mass="15187">MNASVLVTFTIVMVTAMVSGTAVTLLTAKIRYCGRQRVALLLRFCRLPPLTTPVKRDIDEINRRENKMLSQPEALLDLYQMDTPLSESDVTNLPSAEADLLAAPDKRYSMLPLHFFLENCCRYGCALKDVFGLCR</sequence>
<evidence type="ECO:0000256" key="1">
    <source>
        <dbReference type="SAM" id="Phobius"/>
    </source>
</evidence>
<protein>
    <submittedName>
        <fullName evidence="2">Uncharacterized protein</fullName>
    </submittedName>
</protein>
<dbReference type="InterPro" id="IPR036438">
    <property type="entry name" value="Insulin-like_sf"/>
</dbReference>
<reference evidence="2" key="1">
    <citation type="journal article" date="2023" name="Mol. Biol. Evol.">
        <title>Third-Generation Sequencing Reveals the Adaptive Role of the Epigenome in Three Deep-Sea Polychaetes.</title>
        <authorList>
            <person name="Perez M."/>
            <person name="Aroh O."/>
            <person name="Sun Y."/>
            <person name="Lan Y."/>
            <person name="Juniper S.K."/>
            <person name="Young C.R."/>
            <person name="Angers B."/>
            <person name="Qian P.Y."/>
        </authorList>
    </citation>
    <scope>NUCLEOTIDE SEQUENCE</scope>
    <source>
        <strain evidence="2">P08H-3</strain>
    </source>
</reference>
<keyword evidence="1" id="KW-1133">Transmembrane helix</keyword>
<keyword evidence="3" id="KW-1185">Reference proteome</keyword>
<accession>A0AAD9J0K3</accession>
<dbReference type="EMBL" id="JAODUP010000788">
    <property type="protein sequence ID" value="KAK2144078.1"/>
    <property type="molecule type" value="Genomic_DNA"/>
</dbReference>
<keyword evidence="1" id="KW-0472">Membrane</keyword>